<gene>
    <name evidence="2" type="ORF">BN734_00056</name>
</gene>
<protein>
    <submittedName>
        <fullName evidence="2">Uncharacterized protein</fullName>
    </submittedName>
</protein>
<evidence type="ECO:0000313" key="2">
    <source>
        <dbReference type="EMBL" id="CCZ26876.1"/>
    </source>
</evidence>
<comment type="caution">
    <text evidence="2">The sequence shown here is derived from an EMBL/GenBank/DDBJ whole genome shotgun (WGS) entry which is preliminary data.</text>
</comment>
<dbReference type="AlphaFoldDB" id="R5QX51"/>
<sequence>MGKNQDLSSGKMSPEHSAPTREKTSVPSSKRSAKSKTDQCQCLSLQSGTGQEKSWEIITPLPGDSLMLSFGEYPREENVSTLSQILMAGVPEKYYLSQKACLGILRRASLRGKELPLLLKKALEMQASA</sequence>
<organism evidence="2 3">
    <name type="scientific">[Ruminococcus] torques CAG:61</name>
    <dbReference type="NCBI Taxonomy" id="1263108"/>
    <lineage>
        <taxon>Bacteria</taxon>
        <taxon>Bacillati</taxon>
        <taxon>Bacillota</taxon>
        <taxon>Clostridia</taxon>
        <taxon>Lachnospirales</taxon>
        <taxon>Lachnospiraceae</taxon>
        <taxon>Mediterraneibacter</taxon>
    </lineage>
</organism>
<reference evidence="2" key="1">
    <citation type="submission" date="2012-11" db="EMBL/GenBank/DDBJ databases">
        <title>Dependencies among metagenomic species, viruses, plasmids and units of genetic variation.</title>
        <authorList>
            <person name="Nielsen H.B."/>
            <person name="Almeida M."/>
            <person name="Juncker A.S."/>
            <person name="Rasmussen S."/>
            <person name="Li J."/>
            <person name="Sunagawa S."/>
            <person name="Plichta D."/>
            <person name="Gautier L."/>
            <person name="Le Chatelier E."/>
            <person name="Peletier E."/>
            <person name="Bonde I."/>
            <person name="Nielsen T."/>
            <person name="Manichanh C."/>
            <person name="Arumugam M."/>
            <person name="Batto J."/>
            <person name="Santos M.B.Q.D."/>
            <person name="Blom N."/>
            <person name="Borruel N."/>
            <person name="Burgdorf K.S."/>
            <person name="Boumezbeur F."/>
            <person name="Casellas F."/>
            <person name="Dore J."/>
            <person name="Guarner F."/>
            <person name="Hansen T."/>
            <person name="Hildebrand F."/>
            <person name="Kaas R.S."/>
            <person name="Kennedy S."/>
            <person name="Kristiansen K."/>
            <person name="Kultima J.R."/>
            <person name="Leonard P."/>
            <person name="Levenez F."/>
            <person name="Lund O."/>
            <person name="Moumen B."/>
            <person name="Le Paslier D."/>
            <person name="Pons N."/>
            <person name="Pedersen O."/>
            <person name="Prifti E."/>
            <person name="Qin J."/>
            <person name="Raes J."/>
            <person name="Tap J."/>
            <person name="Tims S."/>
            <person name="Ussery D.W."/>
            <person name="Yamada T."/>
            <person name="MetaHit consortium"/>
            <person name="Renault P."/>
            <person name="Sicheritz-Ponten T."/>
            <person name="Bork P."/>
            <person name="Wang J."/>
            <person name="Brunak S."/>
            <person name="Ehrlich S.D."/>
        </authorList>
    </citation>
    <scope>NUCLEOTIDE SEQUENCE [LARGE SCALE GENOMIC DNA]</scope>
</reference>
<evidence type="ECO:0000313" key="3">
    <source>
        <dbReference type="Proteomes" id="UP000017998"/>
    </source>
</evidence>
<proteinExistence type="predicted"/>
<name>R5QX51_9FIRM</name>
<dbReference type="EMBL" id="CAZS010000141">
    <property type="protein sequence ID" value="CCZ26876.1"/>
    <property type="molecule type" value="Genomic_DNA"/>
</dbReference>
<feature type="compositionally biased region" description="Polar residues" evidence="1">
    <location>
        <begin position="38"/>
        <end position="51"/>
    </location>
</feature>
<dbReference type="Proteomes" id="UP000017998">
    <property type="component" value="Unassembled WGS sequence"/>
</dbReference>
<feature type="region of interest" description="Disordered" evidence="1">
    <location>
        <begin position="1"/>
        <end position="51"/>
    </location>
</feature>
<evidence type="ECO:0000256" key="1">
    <source>
        <dbReference type="SAM" id="MobiDB-lite"/>
    </source>
</evidence>
<accession>R5QX51</accession>
<feature type="compositionally biased region" description="Polar residues" evidence="1">
    <location>
        <begin position="1"/>
        <end position="11"/>
    </location>
</feature>